<evidence type="ECO:0000256" key="7">
    <source>
        <dbReference type="PIRSR" id="PIRSR623612-1"/>
    </source>
</evidence>
<dbReference type="Gene3D" id="3.10.170.10">
    <property type="match status" value="1"/>
</dbReference>
<dbReference type="EC" id="3.4.24.-" evidence="8"/>
<reference evidence="11 12" key="1">
    <citation type="submission" date="2016-10" db="EMBL/GenBank/DDBJ databases">
        <authorList>
            <person name="de Groot N.N."/>
        </authorList>
    </citation>
    <scope>NUCLEOTIDE SEQUENCE [LARGE SCALE GENOMIC DNA]</scope>
    <source>
        <strain evidence="11 12">CGMCC 4.3491</strain>
    </source>
</reference>
<evidence type="ECO:0000256" key="8">
    <source>
        <dbReference type="RuleBase" id="RU366073"/>
    </source>
</evidence>
<dbReference type="EMBL" id="FNPZ01000002">
    <property type="protein sequence ID" value="SDZ13486.1"/>
    <property type="molecule type" value="Genomic_DNA"/>
</dbReference>
<keyword evidence="4 8" id="KW-0378">Hydrolase</keyword>
<dbReference type="RefSeq" id="WP_092554170.1">
    <property type="nucleotide sequence ID" value="NZ_FNPZ01000002.1"/>
</dbReference>
<comment type="cofactor">
    <cofactor evidence="8">
        <name>Zn(2+)</name>
        <dbReference type="ChEBI" id="CHEBI:29105"/>
    </cofactor>
</comment>
<dbReference type="GO" id="GO:0006508">
    <property type="term" value="P:proteolysis"/>
    <property type="evidence" value="ECO:0007669"/>
    <property type="project" value="UniProtKB-KW"/>
</dbReference>
<protein>
    <recommendedName>
        <fullName evidence="8">Neutral metalloproteinase</fullName>
        <ecNumber evidence="8">3.4.24.-</ecNumber>
    </recommendedName>
</protein>
<evidence type="ECO:0000259" key="10">
    <source>
        <dbReference type="Pfam" id="PF02868"/>
    </source>
</evidence>
<keyword evidence="2 8" id="KW-0645">Protease</keyword>
<dbReference type="AlphaFoldDB" id="A0A1H3QJ94"/>
<dbReference type="PANTHER" id="PTHR43579">
    <property type="match status" value="1"/>
</dbReference>
<dbReference type="SUPFAM" id="SSF55486">
    <property type="entry name" value="Metalloproteases ('zincins'), catalytic domain"/>
    <property type="match status" value="1"/>
</dbReference>
<evidence type="ECO:0000256" key="2">
    <source>
        <dbReference type="ARBA" id="ARBA00022670"/>
    </source>
</evidence>
<keyword evidence="8" id="KW-0964">Secreted</keyword>
<dbReference type="GO" id="GO:0005576">
    <property type="term" value="C:extracellular region"/>
    <property type="evidence" value="ECO:0007669"/>
    <property type="project" value="UniProtKB-SubCell"/>
</dbReference>
<dbReference type="PANTHER" id="PTHR43579:SF1">
    <property type="entry name" value="NEUTRAL METALLOPROTEINASE"/>
    <property type="match status" value="1"/>
</dbReference>
<organism evidence="11 12">
    <name type="scientific">Herbiconiux ginsengi</name>
    <dbReference type="NCBI Taxonomy" id="381665"/>
    <lineage>
        <taxon>Bacteria</taxon>
        <taxon>Bacillati</taxon>
        <taxon>Actinomycetota</taxon>
        <taxon>Actinomycetes</taxon>
        <taxon>Micrococcales</taxon>
        <taxon>Microbacteriaceae</taxon>
        <taxon>Herbiconiux</taxon>
    </lineage>
</organism>
<keyword evidence="3" id="KW-0479">Metal-binding</keyword>
<dbReference type="InterPro" id="IPR013856">
    <property type="entry name" value="Peptidase_M4_domain"/>
</dbReference>
<dbReference type="InterPro" id="IPR001570">
    <property type="entry name" value="Peptidase_M4_C_domain"/>
</dbReference>
<dbReference type="PRINTS" id="PR00730">
    <property type="entry name" value="THERMOLYSIN"/>
</dbReference>
<comment type="function">
    <text evidence="8">Extracellular zinc metalloprotease.</text>
</comment>
<proteinExistence type="inferred from homology"/>
<feature type="active site" description="Proton donor" evidence="7">
    <location>
        <position position="287"/>
    </location>
</feature>
<dbReference type="GO" id="GO:0004222">
    <property type="term" value="F:metalloendopeptidase activity"/>
    <property type="evidence" value="ECO:0007669"/>
    <property type="project" value="UniProtKB-UniRule"/>
</dbReference>
<dbReference type="Pfam" id="PF02868">
    <property type="entry name" value="Peptidase_M4_C"/>
    <property type="match status" value="1"/>
</dbReference>
<evidence type="ECO:0000259" key="9">
    <source>
        <dbReference type="Pfam" id="PF01447"/>
    </source>
</evidence>
<comment type="subcellular location">
    <subcellularLocation>
        <location evidence="8">Secreted</location>
    </subcellularLocation>
</comment>
<comment type="similarity">
    <text evidence="1 8">Belongs to the peptidase M4 family.</text>
</comment>
<evidence type="ECO:0000256" key="1">
    <source>
        <dbReference type="ARBA" id="ARBA00009388"/>
    </source>
</evidence>
<keyword evidence="6 8" id="KW-0482">Metalloprotease</keyword>
<dbReference type="InterPro" id="IPR052759">
    <property type="entry name" value="Metalloprotease_M4"/>
</dbReference>
<gene>
    <name evidence="11" type="ORF">SAMN05216554_2569</name>
</gene>
<evidence type="ECO:0000256" key="6">
    <source>
        <dbReference type="ARBA" id="ARBA00023049"/>
    </source>
</evidence>
<accession>A0A1H3QJ94</accession>
<dbReference type="InterPro" id="IPR027268">
    <property type="entry name" value="Peptidase_M4/M1_CTD_sf"/>
</dbReference>
<feature type="domain" description="Peptidase M4 C-terminal" evidence="10">
    <location>
        <begin position="196"/>
        <end position="367"/>
    </location>
</feature>
<evidence type="ECO:0000313" key="11">
    <source>
        <dbReference type="EMBL" id="SDZ13486.1"/>
    </source>
</evidence>
<sequence>MPTSSRAFSALPQPLRARSIVPPYLLARIAQADSFGMARAAEAARRSLLADPPLRLEREHAADRSPATPPSALAVPVTAAVVDRTVFDAGNTETLPGREVRREADAPVDDVAVNEAFDGLGATHALLLEAFGRDSVDGTGLPLLATVHYGRDYDNAFWDGERMVFGDGDGEVFGRFTASLSVIGHELAHGVTQFTAGLIYEGQSGALNESFSDVLGALVEQHQLGQRADAASWLIGEGLFTDAVEGRALRSMIAPGTAYDDDVLGRDPQPADMAGYVDTRDDNGGVHLNSGIPNRAFALAATELGGFAWERAGQVWYDTVVGLAAPLDPRSTFEQFAEATMGAARARFGEESAELSAIDRAWRTVGVRSDDTPG</sequence>
<name>A0A1H3QJ94_9MICO</name>
<dbReference type="OrthoDB" id="291295at2"/>
<dbReference type="Proteomes" id="UP000198891">
    <property type="component" value="Unassembled WGS sequence"/>
</dbReference>
<keyword evidence="5 8" id="KW-0862">Zinc</keyword>
<evidence type="ECO:0000313" key="12">
    <source>
        <dbReference type="Proteomes" id="UP000198891"/>
    </source>
</evidence>
<keyword evidence="12" id="KW-1185">Reference proteome</keyword>
<dbReference type="CDD" id="cd09597">
    <property type="entry name" value="M4_TLP"/>
    <property type="match status" value="1"/>
</dbReference>
<dbReference type="InterPro" id="IPR023612">
    <property type="entry name" value="Peptidase_M4"/>
</dbReference>
<dbReference type="GO" id="GO:0046872">
    <property type="term" value="F:metal ion binding"/>
    <property type="evidence" value="ECO:0007669"/>
    <property type="project" value="UniProtKB-UniRule"/>
</dbReference>
<dbReference type="Pfam" id="PF01447">
    <property type="entry name" value="Peptidase_M4"/>
    <property type="match status" value="1"/>
</dbReference>
<evidence type="ECO:0000256" key="5">
    <source>
        <dbReference type="ARBA" id="ARBA00022833"/>
    </source>
</evidence>
<dbReference type="STRING" id="381665.SAMN05216554_2569"/>
<dbReference type="Gene3D" id="1.10.390.10">
    <property type="entry name" value="Neutral Protease Domain 2"/>
    <property type="match status" value="1"/>
</dbReference>
<feature type="active site" evidence="7">
    <location>
        <position position="186"/>
    </location>
</feature>
<feature type="domain" description="Peptidase M4" evidence="9">
    <location>
        <begin position="115"/>
        <end position="193"/>
    </location>
</feature>
<evidence type="ECO:0000256" key="3">
    <source>
        <dbReference type="ARBA" id="ARBA00022723"/>
    </source>
</evidence>
<evidence type="ECO:0000256" key="4">
    <source>
        <dbReference type="ARBA" id="ARBA00022801"/>
    </source>
</evidence>